<dbReference type="EMBL" id="ML178851">
    <property type="protein sequence ID" value="TFK97036.1"/>
    <property type="molecule type" value="Genomic_DNA"/>
</dbReference>
<dbReference type="AlphaFoldDB" id="A0A5C3Q685"/>
<feature type="compositionally biased region" description="Basic and acidic residues" evidence="1">
    <location>
        <begin position="61"/>
        <end position="77"/>
    </location>
</feature>
<reference evidence="2 3" key="1">
    <citation type="journal article" date="2019" name="Nat. Ecol. Evol.">
        <title>Megaphylogeny resolves global patterns of mushroom evolution.</title>
        <authorList>
            <person name="Varga T."/>
            <person name="Krizsan K."/>
            <person name="Foldi C."/>
            <person name="Dima B."/>
            <person name="Sanchez-Garcia M."/>
            <person name="Sanchez-Ramirez S."/>
            <person name="Szollosi G.J."/>
            <person name="Szarkandi J.G."/>
            <person name="Papp V."/>
            <person name="Albert L."/>
            <person name="Andreopoulos W."/>
            <person name="Angelini C."/>
            <person name="Antonin V."/>
            <person name="Barry K.W."/>
            <person name="Bougher N.L."/>
            <person name="Buchanan P."/>
            <person name="Buyck B."/>
            <person name="Bense V."/>
            <person name="Catcheside P."/>
            <person name="Chovatia M."/>
            <person name="Cooper J."/>
            <person name="Damon W."/>
            <person name="Desjardin D."/>
            <person name="Finy P."/>
            <person name="Geml J."/>
            <person name="Haridas S."/>
            <person name="Hughes K."/>
            <person name="Justo A."/>
            <person name="Karasinski D."/>
            <person name="Kautmanova I."/>
            <person name="Kiss B."/>
            <person name="Kocsube S."/>
            <person name="Kotiranta H."/>
            <person name="LaButti K.M."/>
            <person name="Lechner B.E."/>
            <person name="Liimatainen K."/>
            <person name="Lipzen A."/>
            <person name="Lukacs Z."/>
            <person name="Mihaltcheva S."/>
            <person name="Morgado L.N."/>
            <person name="Niskanen T."/>
            <person name="Noordeloos M.E."/>
            <person name="Ohm R.A."/>
            <person name="Ortiz-Santana B."/>
            <person name="Ovrebo C."/>
            <person name="Racz N."/>
            <person name="Riley R."/>
            <person name="Savchenko A."/>
            <person name="Shiryaev A."/>
            <person name="Soop K."/>
            <person name="Spirin V."/>
            <person name="Szebenyi C."/>
            <person name="Tomsovsky M."/>
            <person name="Tulloss R.E."/>
            <person name="Uehling J."/>
            <person name="Grigoriev I.V."/>
            <person name="Vagvolgyi C."/>
            <person name="Papp T."/>
            <person name="Martin F.M."/>
            <person name="Miettinen O."/>
            <person name="Hibbett D.S."/>
            <person name="Nagy L.G."/>
        </authorList>
    </citation>
    <scope>NUCLEOTIDE SEQUENCE [LARGE SCALE GENOMIC DNA]</scope>
    <source>
        <strain evidence="2 3">CBS 309.79</strain>
    </source>
</reference>
<name>A0A5C3Q685_9AGAR</name>
<feature type="region of interest" description="Disordered" evidence="1">
    <location>
        <begin position="1"/>
        <end position="192"/>
    </location>
</feature>
<sequence>MDSPRVTAKKQAMRIYKSEKRRRRSKKRDKATRRGQRRTEVDPLRRTSKRKKVNGTRQKGKRGDANEAEHDKLRFELPESGYLEAKESARKTEEDADEAEPKTVNNRCATLQESRCPSSRRRKWAEDGREDAHEADRKYRMKGRNTRDEMRMEQEKETRVSRASRRKERAEPEQKTEEDSHEAEQKKAHLDE</sequence>
<feature type="compositionally biased region" description="Basic and acidic residues" evidence="1">
    <location>
        <begin position="84"/>
        <end position="93"/>
    </location>
</feature>
<evidence type="ECO:0000256" key="1">
    <source>
        <dbReference type="SAM" id="MobiDB-lite"/>
    </source>
</evidence>
<proteinExistence type="predicted"/>
<feature type="compositionally biased region" description="Polar residues" evidence="1">
    <location>
        <begin position="103"/>
        <end position="117"/>
    </location>
</feature>
<feature type="compositionally biased region" description="Basic and acidic residues" evidence="1">
    <location>
        <begin position="168"/>
        <end position="192"/>
    </location>
</feature>
<keyword evidence="3" id="KW-1185">Reference proteome</keyword>
<organism evidence="2 3">
    <name type="scientific">Pterulicium gracile</name>
    <dbReference type="NCBI Taxonomy" id="1884261"/>
    <lineage>
        <taxon>Eukaryota</taxon>
        <taxon>Fungi</taxon>
        <taxon>Dikarya</taxon>
        <taxon>Basidiomycota</taxon>
        <taxon>Agaricomycotina</taxon>
        <taxon>Agaricomycetes</taxon>
        <taxon>Agaricomycetidae</taxon>
        <taxon>Agaricales</taxon>
        <taxon>Pleurotineae</taxon>
        <taxon>Pterulaceae</taxon>
        <taxon>Pterulicium</taxon>
    </lineage>
</organism>
<protein>
    <submittedName>
        <fullName evidence="2">Uncharacterized protein</fullName>
    </submittedName>
</protein>
<evidence type="ECO:0000313" key="2">
    <source>
        <dbReference type="EMBL" id="TFK97036.1"/>
    </source>
</evidence>
<feature type="compositionally biased region" description="Basic residues" evidence="1">
    <location>
        <begin position="19"/>
        <end position="36"/>
    </location>
</feature>
<feature type="compositionally biased region" description="Basic and acidic residues" evidence="1">
    <location>
        <begin position="145"/>
        <end position="160"/>
    </location>
</feature>
<feature type="compositionally biased region" description="Basic and acidic residues" evidence="1">
    <location>
        <begin position="124"/>
        <end position="138"/>
    </location>
</feature>
<accession>A0A5C3Q685</accession>
<feature type="compositionally biased region" description="Basic residues" evidence="1">
    <location>
        <begin position="46"/>
        <end position="60"/>
    </location>
</feature>
<gene>
    <name evidence="2" type="ORF">BDV98DRAFT_658788</name>
</gene>
<evidence type="ECO:0000313" key="3">
    <source>
        <dbReference type="Proteomes" id="UP000305067"/>
    </source>
</evidence>
<dbReference type="Proteomes" id="UP000305067">
    <property type="component" value="Unassembled WGS sequence"/>
</dbReference>